<name>C4JZH3_UNCRE</name>
<keyword evidence="5" id="KW-1185">Reference proteome</keyword>
<feature type="transmembrane region" description="Helical" evidence="3">
    <location>
        <begin position="148"/>
        <end position="169"/>
    </location>
</feature>
<dbReference type="InterPro" id="IPR004713">
    <property type="entry name" value="CaH_exchang"/>
</dbReference>
<evidence type="ECO:0008006" key="6">
    <source>
        <dbReference type="Google" id="ProtNLM"/>
    </source>
</evidence>
<dbReference type="InParanoid" id="C4JZH3"/>
<keyword evidence="3" id="KW-0472">Membrane</keyword>
<dbReference type="GO" id="GO:0006874">
    <property type="term" value="P:intracellular calcium ion homeostasis"/>
    <property type="evidence" value="ECO:0007669"/>
    <property type="project" value="TreeGrafter"/>
</dbReference>
<organism evidence="4 5">
    <name type="scientific">Uncinocarpus reesii (strain UAMH 1704)</name>
    <dbReference type="NCBI Taxonomy" id="336963"/>
    <lineage>
        <taxon>Eukaryota</taxon>
        <taxon>Fungi</taxon>
        <taxon>Dikarya</taxon>
        <taxon>Ascomycota</taxon>
        <taxon>Pezizomycotina</taxon>
        <taxon>Eurotiomycetes</taxon>
        <taxon>Eurotiomycetidae</taxon>
        <taxon>Onygenales</taxon>
        <taxon>Onygenaceae</taxon>
        <taxon>Uncinocarpus</taxon>
    </lineage>
</organism>
<keyword evidence="3" id="KW-1133">Transmembrane helix</keyword>
<dbReference type="VEuPathDB" id="FungiDB:UREG_07574"/>
<reference evidence="5" key="1">
    <citation type="journal article" date="2009" name="Genome Res.">
        <title>Comparative genomic analyses of the human fungal pathogens Coccidioides and their relatives.</title>
        <authorList>
            <person name="Sharpton T.J."/>
            <person name="Stajich J.E."/>
            <person name="Rounsley S.D."/>
            <person name="Gardner M.J."/>
            <person name="Wortman J.R."/>
            <person name="Jordar V.S."/>
            <person name="Maiti R."/>
            <person name="Kodira C.D."/>
            <person name="Neafsey D.E."/>
            <person name="Zeng Q."/>
            <person name="Hung C.-Y."/>
            <person name="McMahan C."/>
            <person name="Muszewska A."/>
            <person name="Grynberg M."/>
            <person name="Mandel M.A."/>
            <person name="Kellner E.M."/>
            <person name="Barker B.M."/>
            <person name="Galgiani J.N."/>
            <person name="Orbach M.J."/>
            <person name="Kirkland T.N."/>
            <person name="Cole G.T."/>
            <person name="Henn M.R."/>
            <person name="Birren B.W."/>
            <person name="Taylor J.W."/>
        </authorList>
    </citation>
    <scope>NUCLEOTIDE SEQUENCE [LARGE SCALE GENOMIC DNA]</scope>
    <source>
        <strain evidence="5">UAMH 1704</strain>
    </source>
</reference>
<dbReference type="GO" id="GO:0000329">
    <property type="term" value="C:fungal-type vacuole membrane"/>
    <property type="evidence" value="ECO:0007669"/>
    <property type="project" value="TreeGrafter"/>
</dbReference>
<dbReference type="PANTHER" id="PTHR31503:SF18">
    <property type="entry name" value="CA(2+)_H(+) EXCHANGER, PUTATIVE (EUROFUNG)-RELATED"/>
    <property type="match status" value="1"/>
</dbReference>
<evidence type="ECO:0000313" key="5">
    <source>
        <dbReference type="Proteomes" id="UP000002058"/>
    </source>
</evidence>
<dbReference type="OrthoDB" id="1699231at2759"/>
<keyword evidence="1" id="KW-0813">Transport</keyword>
<protein>
    <recommendedName>
        <fullName evidence="6">Sodium/calcium exchanger membrane region domain-containing protein</fullName>
    </recommendedName>
</protein>
<dbReference type="STRING" id="336963.C4JZH3"/>
<keyword evidence="1" id="KW-0406">Ion transport</keyword>
<feature type="compositionally biased region" description="Low complexity" evidence="2">
    <location>
        <begin position="1"/>
        <end position="11"/>
    </location>
</feature>
<sequence>MHEPSSDSPPDGSIGAWLHSRSSRNQPPDTGILPFTRTPSREHGTDSHSPDRRTDKIEKQHDAEKHISTAVCDTSSSGLPPPAPPPAIEQCGEPTAVRNEEKLPVPSRIWHSIRIIISSSWINVLLLFVPAGIALGALRRSQGDKSPISPTVIFAVNAVAIIPLAYLLGFATENVARKMGDKIGALLNVTFGNAVELIIL</sequence>
<evidence type="ECO:0000256" key="2">
    <source>
        <dbReference type="SAM" id="MobiDB-lite"/>
    </source>
</evidence>
<dbReference type="EMBL" id="CH476619">
    <property type="protein sequence ID" value="EEP82709.1"/>
    <property type="molecule type" value="Genomic_DNA"/>
</dbReference>
<feature type="compositionally biased region" description="Basic and acidic residues" evidence="2">
    <location>
        <begin position="39"/>
        <end position="63"/>
    </location>
</feature>
<dbReference type="PANTHER" id="PTHR31503">
    <property type="entry name" value="VACUOLAR CALCIUM ION TRANSPORTER"/>
    <property type="match status" value="1"/>
</dbReference>
<proteinExistence type="predicted"/>
<evidence type="ECO:0000313" key="4">
    <source>
        <dbReference type="EMBL" id="EEP82709.1"/>
    </source>
</evidence>
<dbReference type="AlphaFoldDB" id="C4JZH3"/>
<dbReference type="GeneID" id="8437825"/>
<dbReference type="KEGG" id="ure:UREG_07574"/>
<feature type="region of interest" description="Disordered" evidence="2">
    <location>
        <begin position="1"/>
        <end position="63"/>
    </location>
</feature>
<keyword evidence="3" id="KW-0812">Transmembrane</keyword>
<accession>C4JZH3</accession>
<evidence type="ECO:0000256" key="1">
    <source>
        <dbReference type="ARBA" id="ARBA00023065"/>
    </source>
</evidence>
<feature type="transmembrane region" description="Helical" evidence="3">
    <location>
        <begin position="115"/>
        <end position="136"/>
    </location>
</feature>
<dbReference type="RefSeq" id="XP_002582801.1">
    <property type="nucleotide sequence ID" value="XM_002582755.1"/>
</dbReference>
<evidence type="ECO:0000256" key="3">
    <source>
        <dbReference type="SAM" id="Phobius"/>
    </source>
</evidence>
<dbReference type="GO" id="GO:0015369">
    <property type="term" value="F:calcium:proton antiporter activity"/>
    <property type="evidence" value="ECO:0007669"/>
    <property type="project" value="TreeGrafter"/>
</dbReference>
<dbReference type="HOGENOM" id="CLU_1367142_0_0_1"/>
<dbReference type="eggNOG" id="KOG1397">
    <property type="taxonomic scope" value="Eukaryota"/>
</dbReference>
<gene>
    <name evidence="4" type="ORF">UREG_07574</name>
</gene>
<dbReference type="Proteomes" id="UP000002058">
    <property type="component" value="Unassembled WGS sequence"/>
</dbReference>